<dbReference type="PROSITE" id="PS00370">
    <property type="entry name" value="PEP_ENZYMES_PHOS_SITE"/>
    <property type="match status" value="1"/>
</dbReference>
<evidence type="ECO:0000256" key="11">
    <source>
        <dbReference type="ARBA" id="ARBA00022842"/>
    </source>
</evidence>
<dbReference type="InterPro" id="IPR036637">
    <property type="entry name" value="Phosphohistidine_dom_sf"/>
</dbReference>
<reference evidence="20" key="1">
    <citation type="submission" date="2020-02" db="EMBL/GenBank/DDBJ databases">
        <authorList>
            <person name="Meier V. D."/>
        </authorList>
    </citation>
    <scope>NUCLEOTIDE SEQUENCE</scope>
    <source>
        <strain evidence="20">AVDCRST_MAG42</strain>
    </source>
</reference>
<dbReference type="NCBIfam" id="TIGR01828">
    <property type="entry name" value="pyru_phos_dikin"/>
    <property type="match status" value="1"/>
</dbReference>
<keyword evidence="11 15" id="KW-0460">Magnesium</keyword>
<dbReference type="Pfam" id="PF02896">
    <property type="entry name" value="PEP-utilizers_C"/>
    <property type="match status" value="1"/>
</dbReference>
<comment type="cofactor">
    <cofactor evidence="1 12 15">
        <name>Mg(2+)</name>
        <dbReference type="ChEBI" id="CHEBI:18420"/>
    </cofactor>
</comment>
<protein>
    <recommendedName>
        <fullName evidence="5 12">Pyruvate, phosphate dikinase</fullName>
        <ecNumber evidence="4 12">2.7.9.1</ecNumber>
    </recommendedName>
</protein>
<proteinExistence type="inferred from homology"/>
<dbReference type="InterPro" id="IPR013815">
    <property type="entry name" value="ATP_grasp_subdomain_1"/>
</dbReference>
<evidence type="ECO:0000313" key="20">
    <source>
        <dbReference type="EMBL" id="CAA9211721.1"/>
    </source>
</evidence>
<dbReference type="InterPro" id="IPR015813">
    <property type="entry name" value="Pyrv/PenolPyrv_kinase-like_dom"/>
</dbReference>
<dbReference type="Gene3D" id="1.10.189.10">
    <property type="entry name" value="Pyruvate Phosphate Dikinase, domain 2"/>
    <property type="match status" value="1"/>
</dbReference>
<evidence type="ECO:0000256" key="1">
    <source>
        <dbReference type="ARBA" id="ARBA00001946"/>
    </source>
</evidence>
<organism evidence="20">
    <name type="scientific">uncultured Chthoniobacterales bacterium</name>
    <dbReference type="NCBI Taxonomy" id="1836801"/>
    <lineage>
        <taxon>Bacteria</taxon>
        <taxon>Pseudomonadati</taxon>
        <taxon>Verrucomicrobiota</taxon>
        <taxon>Spartobacteria</taxon>
        <taxon>Chthoniobacterales</taxon>
        <taxon>environmental samples</taxon>
    </lineage>
</organism>
<dbReference type="Pfam" id="PF00391">
    <property type="entry name" value="PEP-utilizers"/>
    <property type="match status" value="1"/>
</dbReference>
<dbReference type="SUPFAM" id="SSF51621">
    <property type="entry name" value="Phosphoenolpyruvate/pyruvate domain"/>
    <property type="match status" value="1"/>
</dbReference>
<dbReference type="InterPro" id="IPR023151">
    <property type="entry name" value="PEP_util_CS"/>
</dbReference>
<dbReference type="InterPro" id="IPR010121">
    <property type="entry name" value="Pyruvate_phosphate_dikinase"/>
</dbReference>
<evidence type="ECO:0000256" key="15">
    <source>
        <dbReference type="PIRSR" id="PIRSR000853-3"/>
    </source>
</evidence>
<comment type="function">
    <text evidence="2">Catalyzes the reversible phosphorylation of pyruvate and phosphate.</text>
</comment>
<feature type="domain" description="PEP-utilising enzyme mobile" evidence="17">
    <location>
        <begin position="467"/>
        <end position="548"/>
    </location>
</feature>
<evidence type="ECO:0000259" key="19">
    <source>
        <dbReference type="Pfam" id="PF02896"/>
    </source>
</evidence>
<dbReference type="GO" id="GO:0016301">
    <property type="term" value="F:kinase activity"/>
    <property type="evidence" value="ECO:0007669"/>
    <property type="project" value="UniProtKB-UniRule"/>
</dbReference>
<dbReference type="Gene3D" id="3.20.20.60">
    <property type="entry name" value="Phosphoenolpyruvate-binding domains"/>
    <property type="match status" value="1"/>
</dbReference>
<evidence type="ECO:0000256" key="16">
    <source>
        <dbReference type="SAM" id="MobiDB-lite"/>
    </source>
</evidence>
<dbReference type="PANTHER" id="PTHR22931:SF9">
    <property type="entry name" value="PYRUVATE, PHOSPHATE DIKINASE 1, CHLOROPLASTIC"/>
    <property type="match status" value="1"/>
</dbReference>
<evidence type="ECO:0000256" key="5">
    <source>
        <dbReference type="ARBA" id="ARBA00020138"/>
    </source>
</evidence>
<evidence type="ECO:0000259" key="17">
    <source>
        <dbReference type="Pfam" id="PF00391"/>
    </source>
</evidence>
<keyword evidence="6 20" id="KW-0808">Transferase</keyword>
<dbReference type="Gene3D" id="1.20.80.30">
    <property type="match status" value="1"/>
</dbReference>
<feature type="active site" description="Proton donor" evidence="13">
    <location>
        <position position="891"/>
    </location>
</feature>
<feature type="binding site" evidence="14">
    <location>
        <position position="678"/>
    </location>
    <ligand>
        <name>substrate</name>
    </ligand>
</feature>
<feature type="binding site" evidence="15">
    <location>
        <position position="805"/>
    </location>
    <ligand>
        <name>Mg(2+)</name>
        <dbReference type="ChEBI" id="CHEBI:18420"/>
    </ligand>
</feature>
<dbReference type="PROSITE" id="PS00742">
    <property type="entry name" value="PEP_ENZYMES_2"/>
    <property type="match status" value="1"/>
</dbReference>
<dbReference type="Gene3D" id="3.50.30.10">
    <property type="entry name" value="Phosphohistidine domain"/>
    <property type="match status" value="1"/>
</dbReference>
<keyword evidence="10" id="KW-0067">ATP-binding</keyword>
<feature type="binding site" evidence="15">
    <location>
        <position position="829"/>
    </location>
    <ligand>
        <name>Mg(2+)</name>
        <dbReference type="ChEBI" id="CHEBI:18420"/>
    </ligand>
</feature>
<feature type="binding site" evidence="14">
    <location>
        <position position="805"/>
    </location>
    <ligand>
        <name>substrate</name>
    </ligand>
</feature>
<feature type="compositionally biased region" description="Low complexity" evidence="16">
    <location>
        <begin position="1"/>
        <end position="23"/>
    </location>
</feature>
<dbReference type="NCBIfam" id="NF004531">
    <property type="entry name" value="PRK05878.1"/>
    <property type="match status" value="1"/>
</dbReference>
<evidence type="ECO:0000256" key="6">
    <source>
        <dbReference type="ARBA" id="ARBA00022679"/>
    </source>
</evidence>
<dbReference type="Gene3D" id="3.30.470.20">
    <property type="entry name" value="ATP-grasp fold, B domain"/>
    <property type="match status" value="1"/>
</dbReference>
<dbReference type="SUPFAM" id="SSF52009">
    <property type="entry name" value="Phosphohistidine domain"/>
    <property type="match status" value="1"/>
</dbReference>
<dbReference type="InterPro" id="IPR018274">
    <property type="entry name" value="PEP_util_AS"/>
</dbReference>
<evidence type="ECO:0000256" key="13">
    <source>
        <dbReference type="PIRSR" id="PIRSR000853-1"/>
    </source>
</evidence>
<feature type="domain" description="PEP-utilising enzyme C-terminal" evidence="19">
    <location>
        <begin position="579"/>
        <end position="929"/>
    </location>
</feature>
<keyword evidence="7 15" id="KW-0479">Metal-binding</keyword>
<feature type="domain" description="Pyruvate phosphate dikinase AMP/ATP-binding" evidence="18">
    <location>
        <begin position="342"/>
        <end position="402"/>
    </location>
</feature>
<dbReference type="EC" id="2.7.9.1" evidence="4 12"/>
<feature type="binding site" evidence="14">
    <location>
        <position position="828"/>
    </location>
    <ligand>
        <name>substrate</name>
    </ligand>
</feature>
<feature type="binding site" evidence="14">
    <location>
        <position position="826"/>
    </location>
    <ligand>
        <name>substrate</name>
    </ligand>
</feature>
<dbReference type="Gene3D" id="3.30.1490.20">
    <property type="entry name" value="ATP-grasp fold, A domain"/>
    <property type="match status" value="1"/>
</dbReference>
<evidence type="ECO:0000256" key="14">
    <source>
        <dbReference type="PIRSR" id="PIRSR000853-2"/>
    </source>
</evidence>
<dbReference type="GO" id="GO:0046872">
    <property type="term" value="F:metal ion binding"/>
    <property type="evidence" value="ECO:0007669"/>
    <property type="project" value="UniProtKB-UniRule"/>
</dbReference>
<keyword evidence="8" id="KW-0547">Nucleotide-binding</keyword>
<dbReference type="AlphaFoldDB" id="A0A6J4H1H2"/>
<comment type="similarity">
    <text evidence="3 12">Belongs to the PEP-utilizing enzyme family.</text>
</comment>
<dbReference type="Pfam" id="PF01326">
    <property type="entry name" value="PPDK_N"/>
    <property type="match status" value="2"/>
</dbReference>
<evidence type="ECO:0000256" key="7">
    <source>
        <dbReference type="ARBA" id="ARBA00022723"/>
    </source>
</evidence>
<evidence type="ECO:0000256" key="3">
    <source>
        <dbReference type="ARBA" id="ARBA00007837"/>
    </source>
</evidence>
<feature type="binding site" evidence="14">
    <location>
        <position position="829"/>
    </location>
    <ligand>
        <name>substrate</name>
    </ligand>
</feature>
<feature type="binding site" evidence="14">
    <location>
        <position position="622"/>
    </location>
    <ligand>
        <name>substrate</name>
    </ligand>
</feature>
<evidence type="ECO:0000259" key="18">
    <source>
        <dbReference type="Pfam" id="PF01326"/>
    </source>
</evidence>
<feature type="region of interest" description="Disordered" evidence="16">
    <location>
        <begin position="1"/>
        <end position="36"/>
    </location>
</feature>
<sequence length="935" mass="102862">MPPKKPSSSKAPSTRRAASSSSSNGTKPARSAKTPKYVYTWGNNKADGDGSMKALLGGKGANLAEMTRIGLPVPPGFTITTEVCTYYYAHKKQYPPTLQAEMEKGLANMERIMGTKFGDTTKMPLLVAVRSGARDSMPGMMDTILNLGLNDQTVLALEKATGNPRFAWDCYRRFIQMYGDVVMGVQKREGEDHDPFESLIEHYKQEVHEEDIDDAHLTVDDYKELVSRFKKLVKERTGKSFPNDPWDQLRGASGAVFGSWMNDRAIVYRRKYNIPQEWGTAVNVQAMVYGNTGENSGSGVAFTRNPANGVNEFYGEFLINAQGEDVVAGVRTPQPVLELKKLMPEAYAELLKVRQRLEQHFKDVQDVEFTIQDRKLFMLQTRNGKRTAAAALKFSMDMFKEKLIDWKTAVMRNPADQLDQLLAPIFDAAEVKKATCIATGLPAGPGAASGKIYLNADRAAAAAEKGEKVLLVRNETSPEDLRGMIAAEGILTAKGGVSSHAALVARQMGKVCICGASALQIDYGKKTVSVAGQTFKEGDFLSIDGTAGTVYAGQLATAPSEIITGTLHGDKAAQKTEKFKAFNQLMKWCSDAARLEVRCNADNPEQTENALAFGAVGIGLTRTEHMFFEGNRIDSMREMILANNLEDRKKALAKLLPYQREDFTGIFKALRGFPATIRFLDPPLHEFLPHTKEQQMDLAKTLGIKVEFIQQRVAQLHEFNPMLGHRGCRLGIAYPEITEMQARAVFEAAADVAKKKIKVKPEIMIPLAGFKKEFDLQAEIVHRVAREVMSAKKVKIDYLVGTMIEVPRGALTADEIAQSAEFFSFGTNDLTQMALGISRDDMGNFLMPYVENEIFKKNPFATLDQVGVGQLMKIAVDKGRSSRPNIKLGICGEHGGDPDSVKFCHKLGLGYVSCSPFRVPIARLAAAQAAIAEKA</sequence>
<dbReference type="InterPro" id="IPR002192">
    <property type="entry name" value="PPDK_AMP/ATP-bd"/>
</dbReference>
<evidence type="ECO:0000256" key="8">
    <source>
        <dbReference type="ARBA" id="ARBA00022741"/>
    </source>
</evidence>
<evidence type="ECO:0000256" key="4">
    <source>
        <dbReference type="ARBA" id="ARBA00011994"/>
    </source>
</evidence>
<dbReference type="InterPro" id="IPR040442">
    <property type="entry name" value="Pyrv_kinase-like_dom_sf"/>
</dbReference>
<dbReference type="PIRSF" id="PIRSF000853">
    <property type="entry name" value="PPDK"/>
    <property type="match status" value="1"/>
</dbReference>
<feature type="active site" description="Tele-phosphohistidine intermediate" evidence="13">
    <location>
        <position position="500"/>
    </location>
</feature>
<keyword evidence="9 20" id="KW-0418">Kinase</keyword>
<feature type="binding site" evidence="14">
    <location>
        <position position="827"/>
    </location>
    <ligand>
        <name>substrate</name>
    </ligand>
</feature>
<comment type="catalytic activity">
    <reaction evidence="12">
        <text>pyruvate + phosphate + ATP = phosphoenolpyruvate + AMP + diphosphate + H(+)</text>
        <dbReference type="Rhea" id="RHEA:10756"/>
        <dbReference type="ChEBI" id="CHEBI:15361"/>
        <dbReference type="ChEBI" id="CHEBI:15378"/>
        <dbReference type="ChEBI" id="CHEBI:30616"/>
        <dbReference type="ChEBI" id="CHEBI:33019"/>
        <dbReference type="ChEBI" id="CHEBI:43474"/>
        <dbReference type="ChEBI" id="CHEBI:58702"/>
        <dbReference type="ChEBI" id="CHEBI:456215"/>
        <dbReference type="EC" id="2.7.9.1"/>
    </reaction>
</comment>
<name>A0A6J4H1H2_9BACT</name>
<dbReference type="GO" id="GO:0050242">
    <property type="term" value="F:pyruvate, phosphate dikinase activity"/>
    <property type="evidence" value="ECO:0007669"/>
    <property type="project" value="UniProtKB-UniRule"/>
</dbReference>
<dbReference type="InterPro" id="IPR000121">
    <property type="entry name" value="PEP_util_C"/>
</dbReference>
<gene>
    <name evidence="20" type="ORF">AVDCRST_MAG42-114</name>
</gene>
<dbReference type="EMBL" id="CADCTA010000002">
    <property type="protein sequence ID" value="CAA9211721.1"/>
    <property type="molecule type" value="Genomic_DNA"/>
</dbReference>
<dbReference type="PANTHER" id="PTHR22931">
    <property type="entry name" value="PHOSPHOENOLPYRUVATE DIKINASE-RELATED"/>
    <property type="match status" value="1"/>
</dbReference>
<evidence type="ECO:0000256" key="12">
    <source>
        <dbReference type="PIRNR" id="PIRNR000853"/>
    </source>
</evidence>
<evidence type="ECO:0000256" key="10">
    <source>
        <dbReference type="ARBA" id="ARBA00022840"/>
    </source>
</evidence>
<dbReference type="InterPro" id="IPR008279">
    <property type="entry name" value="PEP-util_enz_mobile_dom"/>
</dbReference>
<evidence type="ECO:0000256" key="9">
    <source>
        <dbReference type="ARBA" id="ARBA00022777"/>
    </source>
</evidence>
<dbReference type="GO" id="GO:0005524">
    <property type="term" value="F:ATP binding"/>
    <property type="evidence" value="ECO:0007669"/>
    <property type="project" value="UniProtKB-UniRule"/>
</dbReference>
<evidence type="ECO:0000256" key="2">
    <source>
        <dbReference type="ARBA" id="ARBA00003144"/>
    </source>
</evidence>
<dbReference type="SUPFAM" id="SSF56059">
    <property type="entry name" value="Glutathione synthetase ATP-binding domain-like"/>
    <property type="match status" value="1"/>
</dbReference>
<feature type="domain" description="Pyruvate phosphate dikinase AMP/ATP-binding" evidence="18">
    <location>
        <begin position="98"/>
        <end position="336"/>
    </location>
</feature>
<accession>A0A6J4H1H2</accession>
<keyword evidence="20" id="KW-0670">Pyruvate</keyword>